<dbReference type="Pfam" id="PF00805">
    <property type="entry name" value="Pentapeptide"/>
    <property type="match status" value="2"/>
</dbReference>
<sequence>MGFAFTFVAVVGGALYAWPYRAALFAPCAEDARYCRPLKLLFLVAAVFAALFCFDLVARWDVLAPVRDWVRRGPILGPLFFYDLGQDHAPEWKDRFGALGVVLAAVVGLAFWHWRDVNVRRDLTLKREDLDKKAEDLRLKERQQQGVDADRHLKEYAEIQLQAAGDFAAGIDPDVRNVLQITALQRLRPYLRGEKGEELKRAAFELFMTGHAAAMERNAALAELVSQIPERMRQGVKDLDEWIDGAITDARIQMNRVDRERAAILREEWRAVLRSGYPLQRRRFDLLDFEWVELDQGATLARGSFIGTSFAKATMVGVDLTGAMLMGACFAGARMEAARLRFAKAQASDWSESDLRHAKCNGASLVGAVMEKAQLQGSDLGRADLRYATVDGVSLDGAIMPSARHLVNASFQNAVFDDDTVLRVGWQELGDIARYEAREAFRQRGARHVDDVRPVEDAPPV</sequence>
<gene>
    <name evidence="2" type="ORF">GTZ99_05100</name>
</gene>
<keyword evidence="3" id="KW-1185">Reference proteome</keyword>
<dbReference type="Gene3D" id="2.160.20.80">
    <property type="entry name" value="E3 ubiquitin-protein ligase SopA"/>
    <property type="match status" value="1"/>
</dbReference>
<dbReference type="SUPFAM" id="SSF141571">
    <property type="entry name" value="Pentapeptide repeat-like"/>
    <property type="match status" value="1"/>
</dbReference>
<evidence type="ECO:0000313" key="2">
    <source>
        <dbReference type="EMBL" id="NBC35930.1"/>
    </source>
</evidence>
<keyword evidence="1" id="KW-0812">Transmembrane</keyword>
<proteinExistence type="predicted"/>
<dbReference type="Proteomes" id="UP000753724">
    <property type="component" value="Unassembled WGS sequence"/>
</dbReference>
<organism evidence="2 3">
    <name type="scientific">Novosphingobium ovatum</name>
    <dbReference type="NCBI Taxonomy" id="1908523"/>
    <lineage>
        <taxon>Bacteria</taxon>
        <taxon>Pseudomonadati</taxon>
        <taxon>Pseudomonadota</taxon>
        <taxon>Alphaproteobacteria</taxon>
        <taxon>Sphingomonadales</taxon>
        <taxon>Sphingomonadaceae</taxon>
        <taxon>Novosphingobium</taxon>
    </lineage>
</organism>
<evidence type="ECO:0000256" key="1">
    <source>
        <dbReference type="SAM" id="Phobius"/>
    </source>
</evidence>
<evidence type="ECO:0000313" key="3">
    <source>
        <dbReference type="Proteomes" id="UP000753724"/>
    </source>
</evidence>
<protein>
    <recommendedName>
        <fullName evidence="4">Pentapeptide repeat protein</fullName>
    </recommendedName>
</protein>
<dbReference type="InterPro" id="IPR001646">
    <property type="entry name" value="5peptide_repeat"/>
</dbReference>
<feature type="transmembrane region" description="Helical" evidence="1">
    <location>
        <begin position="96"/>
        <end position="114"/>
    </location>
</feature>
<dbReference type="EMBL" id="JAAAPO010000002">
    <property type="protein sequence ID" value="NBC35930.1"/>
    <property type="molecule type" value="Genomic_DNA"/>
</dbReference>
<accession>A0ABW9XBM8</accession>
<dbReference type="PANTHER" id="PTHR14136">
    <property type="entry name" value="BTB_POZ DOMAIN-CONTAINING PROTEIN KCTD9"/>
    <property type="match status" value="1"/>
</dbReference>
<name>A0ABW9XBM8_9SPHN</name>
<evidence type="ECO:0008006" key="4">
    <source>
        <dbReference type="Google" id="ProtNLM"/>
    </source>
</evidence>
<dbReference type="InterPro" id="IPR051082">
    <property type="entry name" value="Pentapeptide-BTB/POZ_domain"/>
</dbReference>
<reference evidence="3" key="1">
    <citation type="submission" date="2020-01" db="EMBL/GenBank/DDBJ databases">
        <title>Sphingomonas sp. strain CSW-10.</title>
        <authorList>
            <person name="Chen W.-M."/>
        </authorList>
    </citation>
    <scope>NUCLEOTIDE SEQUENCE [LARGE SCALE GENOMIC DNA]</scope>
    <source>
        <strain evidence="3">FSY-8</strain>
    </source>
</reference>
<keyword evidence="1" id="KW-1133">Transmembrane helix</keyword>
<dbReference type="PANTHER" id="PTHR14136:SF17">
    <property type="entry name" value="BTB_POZ DOMAIN-CONTAINING PROTEIN KCTD9"/>
    <property type="match status" value="1"/>
</dbReference>
<comment type="caution">
    <text evidence="2">The sequence shown here is derived from an EMBL/GenBank/DDBJ whole genome shotgun (WGS) entry which is preliminary data.</text>
</comment>
<dbReference type="RefSeq" id="WP_161717215.1">
    <property type="nucleotide sequence ID" value="NZ_JAAAPO010000002.1"/>
</dbReference>
<keyword evidence="1" id="KW-0472">Membrane</keyword>
<feature type="transmembrane region" description="Helical" evidence="1">
    <location>
        <begin position="41"/>
        <end position="62"/>
    </location>
</feature>